<reference evidence="1" key="1">
    <citation type="submission" date="2020-03" db="EMBL/GenBank/DDBJ databases">
        <title>The deep terrestrial virosphere.</title>
        <authorList>
            <person name="Holmfeldt K."/>
            <person name="Nilsson E."/>
            <person name="Simone D."/>
            <person name="Lopez-Fernandez M."/>
            <person name="Wu X."/>
            <person name="de Brujin I."/>
            <person name="Lundin D."/>
            <person name="Andersson A."/>
            <person name="Bertilsson S."/>
            <person name="Dopson M."/>
        </authorList>
    </citation>
    <scope>NUCLEOTIDE SEQUENCE</scope>
    <source>
        <strain evidence="1">MM415B07870</strain>
    </source>
</reference>
<name>A0A6M3LR03_9ZZZZ</name>
<accession>A0A6M3LR03</accession>
<proteinExistence type="predicted"/>
<protein>
    <submittedName>
        <fullName evidence="1">Uncharacterized protein</fullName>
    </submittedName>
</protein>
<dbReference type="EMBL" id="MT143417">
    <property type="protein sequence ID" value="QJA96609.1"/>
    <property type="molecule type" value="Genomic_DNA"/>
</dbReference>
<organism evidence="1">
    <name type="scientific">viral metagenome</name>
    <dbReference type="NCBI Taxonomy" id="1070528"/>
    <lineage>
        <taxon>unclassified sequences</taxon>
        <taxon>metagenomes</taxon>
        <taxon>organismal metagenomes</taxon>
    </lineage>
</organism>
<gene>
    <name evidence="1" type="ORF">MM415B07870_0001</name>
</gene>
<dbReference type="AlphaFoldDB" id="A0A6M3LR03"/>
<sequence length="151" mass="17855">MSTRCQIGFYNKKEDNIKDFQALIYRHSDGYPKGVIPDIEPFLKWWAKDRGLGDVEYVSARLLQYLCNQYDEDEKAFAIKMKKQKIPVSDISIVSELFTGTLGHGICKGFHWDIEYFYKIYPNAIEIYDVPFMDKFDEKQFKLIKTIKLEE</sequence>
<evidence type="ECO:0000313" key="1">
    <source>
        <dbReference type="EMBL" id="QJA96609.1"/>
    </source>
</evidence>